<gene>
    <name evidence="1" type="ORF">M422DRAFT_48001</name>
</gene>
<proteinExistence type="predicted"/>
<dbReference type="Proteomes" id="UP000054279">
    <property type="component" value="Unassembled WGS sequence"/>
</dbReference>
<dbReference type="EMBL" id="KN837125">
    <property type="protein sequence ID" value="KIJ43165.1"/>
    <property type="molecule type" value="Genomic_DNA"/>
</dbReference>
<dbReference type="AlphaFoldDB" id="A0A0C9VWI6"/>
<dbReference type="OrthoDB" id="3247591at2759"/>
<organism evidence="1 2">
    <name type="scientific">Sphaerobolus stellatus (strain SS14)</name>
    <dbReference type="NCBI Taxonomy" id="990650"/>
    <lineage>
        <taxon>Eukaryota</taxon>
        <taxon>Fungi</taxon>
        <taxon>Dikarya</taxon>
        <taxon>Basidiomycota</taxon>
        <taxon>Agaricomycotina</taxon>
        <taxon>Agaricomycetes</taxon>
        <taxon>Phallomycetidae</taxon>
        <taxon>Geastrales</taxon>
        <taxon>Sphaerobolaceae</taxon>
        <taxon>Sphaerobolus</taxon>
    </lineage>
</organism>
<evidence type="ECO:0000313" key="2">
    <source>
        <dbReference type="Proteomes" id="UP000054279"/>
    </source>
</evidence>
<accession>A0A0C9VWI6</accession>
<evidence type="ECO:0000313" key="1">
    <source>
        <dbReference type="EMBL" id="KIJ43165.1"/>
    </source>
</evidence>
<protein>
    <submittedName>
        <fullName evidence="1">Uncharacterized protein</fullName>
    </submittedName>
</protein>
<name>A0A0C9VWI6_SPHS4</name>
<keyword evidence="2" id="KW-1185">Reference proteome</keyword>
<dbReference type="HOGENOM" id="CLU_407772_0_0_1"/>
<reference evidence="1 2" key="1">
    <citation type="submission" date="2014-06" db="EMBL/GenBank/DDBJ databases">
        <title>Evolutionary Origins and Diversification of the Mycorrhizal Mutualists.</title>
        <authorList>
            <consortium name="DOE Joint Genome Institute"/>
            <consortium name="Mycorrhizal Genomics Consortium"/>
            <person name="Kohler A."/>
            <person name="Kuo A."/>
            <person name="Nagy L.G."/>
            <person name="Floudas D."/>
            <person name="Copeland A."/>
            <person name="Barry K.W."/>
            <person name="Cichocki N."/>
            <person name="Veneault-Fourrey C."/>
            <person name="LaButti K."/>
            <person name="Lindquist E.A."/>
            <person name="Lipzen A."/>
            <person name="Lundell T."/>
            <person name="Morin E."/>
            <person name="Murat C."/>
            <person name="Riley R."/>
            <person name="Ohm R."/>
            <person name="Sun H."/>
            <person name="Tunlid A."/>
            <person name="Henrissat B."/>
            <person name="Grigoriev I.V."/>
            <person name="Hibbett D.S."/>
            <person name="Martin F."/>
        </authorList>
    </citation>
    <scope>NUCLEOTIDE SEQUENCE [LARGE SCALE GENOMIC DNA]</scope>
    <source>
        <strain evidence="1 2">SS14</strain>
    </source>
</reference>
<sequence>MSVGGRAVEYHPTMDVAVQHEIVLWALQSTTDPDVITLAAEMVPFVYWPAVVDIGVAARQLQYTFNACFDARGDIIPGGKSRARACYRAAFHTHFLHLDSSRGSILDHTLLEKWFQDGLQVLEVHIGKQDPVIAFMEYISHTSHQGDLGQNIFNNLNTLQEKDLVWFFRVINQALACTAHSQSMQGIRPSNVHVMLQLYRSRPPTSNVTSQLLLWLAMKLGFRPNSSFLELLDKSGFESKLLDEILVRHWNYTYDNKDLDFLWSVIISKLSSSGIIQQYLPWDLSVHREHIPALAWTSTLANVGWLCSHLHILHSMIFLYDSVNKFDHKRLWKFYEVFNSPVKLLRYQVHSLIQDLKECKEYLNNDISPLLLALGMVKWPEDLEPNELYVNMLIASLEASGPHNVGLRQVALQAAWCYCIQLQKLSKSVKSRLLSALLNFTTSHDRLWEDMDGYGRAASLTILLRFTHYFGLIRSLCRSSGGQYPKPESHIISPFMSTIETVITLYFGRIEESKCIDLMVNLLAMLQELKEVYLPSSSNTLPEKEDTPIIISVWQYLSELQAGLDAWCYGSLACESYRLFDIQEKEWWISWRAVCEWSIEEYTKMDSVWLHDLASNVQQVYEVVEPWLERSKGHNARMRAEDIKDLERFNKFACTLREDLQKKSSMINVTPDPS</sequence>